<dbReference type="SUPFAM" id="SSF140500">
    <property type="entry name" value="BAS1536-like"/>
    <property type="match status" value="1"/>
</dbReference>
<dbReference type="Proteomes" id="UP000308230">
    <property type="component" value="Unassembled WGS sequence"/>
</dbReference>
<sequence>MMSAASDLGMNHPQVLEYSQKLDEMHNLILKLKYNRKVTAD</sequence>
<dbReference type="AlphaFoldDB" id="A0A5R9FCJ7"/>
<dbReference type="GO" id="GO:0043937">
    <property type="term" value="P:regulation of sporulation"/>
    <property type="evidence" value="ECO:0007669"/>
    <property type="project" value="InterPro"/>
</dbReference>
<dbReference type="EMBL" id="SWLG01000001">
    <property type="protein sequence ID" value="TLS39388.1"/>
    <property type="molecule type" value="Genomic_DNA"/>
</dbReference>
<name>A0A5R9FCJ7_9BACL</name>
<dbReference type="Gene3D" id="4.10.280.10">
    <property type="entry name" value="Helix-loop-helix DNA-binding domain"/>
    <property type="match status" value="1"/>
</dbReference>
<dbReference type="Pfam" id="PF09388">
    <property type="entry name" value="SpoOE-like"/>
    <property type="match status" value="1"/>
</dbReference>
<gene>
    <name evidence="1" type="ORF">FCL54_00575</name>
</gene>
<reference evidence="1 2" key="1">
    <citation type="submission" date="2019-04" db="EMBL/GenBank/DDBJ databases">
        <title>Bacillus caeni sp. nov., a bacterium isolated from mangrove sediment.</title>
        <authorList>
            <person name="Huang H."/>
            <person name="Mo K."/>
            <person name="Hu Y."/>
        </authorList>
    </citation>
    <scope>NUCLEOTIDE SEQUENCE [LARGE SCALE GENOMIC DNA]</scope>
    <source>
        <strain evidence="1 2">HB172195</strain>
    </source>
</reference>
<organism evidence="1 2">
    <name type="scientific">Exobacillus caeni</name>
    <dbReference type="NCBI Taxonomy" id="2574798"/>
    <lineage>
        <taxon>Bacteria</taxon>
        <taxon>Bacillati</taxon>
        <taxon>Bacillota</taxon>
        <taxon>Bacilli</taxon>
        <taxon>Bacillales</taxon>
        <taxon>Guptibacillaceae</taxon>
        <taxon>Exobacillus</taxon>
    </lineage>
</organism>
<proteinExistence type="predicted"/>
<keyword evidence="2" id="KW-1185">Reference proteome</keyword>
<dbReference type="InterPro" id="IPR036638">
    <property type="entry name" value="HLH_DNA-bd_sf"/>
</dbReference>
<dbReference type="InterPro" id="IPR037208">
    <property type="entry name" value="Spo0E-like_sf"/>
</dbReference>
<evidence type="ECO:0000313" key="1">
    <source>
        <dbReference type="EMBL" id="TLS39388.1"/>
    </source>
</evidence>
<accession>A0A5R9FCJ7</accession>
<protein>
    <submittedName>
        <fullName evidence="1">Aspartyl-phosphate phosphatase Spo0E family protein</fullName>
    </submittedName>
</protein>
<evidence type="ECO:0000313" key="2">
    <source>
        <dbReference type="Proteomes" id="UP000308230"/>
    </source>
</evidence>
<comment type="caution">
    <text evidence="1">The sequence shown here is derived from an EMBL/GenBank/DDBJ whole genome shotgun (WGS) entry which is preliminary data.</text>
</comment>
<dbReference type="GO" id="GO:0046983">
    <property type="term" value="F:protein dimerization activity"/>
    <property type="evidence" value="ECO:0007669"/>
    <property type="project" value="InterPro"/>
</dbReference>
<dbReference type="OrthoDB" id="1684493at2"/>
<dbReference type="InterPro" id="IPR018540">
    <property type="entry name" value="Spo0E-like"/>
</dbReference>